<gene>
    <name evidence="2" type="ORF">LTR09_008195</name>
</gene>
<keyword evidence="1" id="KW-0175">Coiled coil</keyword>
<comment type="caution">
    <text evidence="2">The sequence shown here is derived from an EMBL/GenBank/DDBJ whole genome shotgun (WGS) entry which is preliminary data.</text>
</comment>
<protein>
    <submittedName>
        <fullName evidence="2">Uncharacterized protein</fullName>
    </submittedName>
</protein>
<proteinExistence type="predicted"/>
<evidence type="ECO:0000256" key="1">
    <source>
        <dbReference type="SAM" id="Coils"/>
    </source>
</evidence>
<sequence length="287" mass="32714">MVQRAPQRKILNDTSSTLCVYIRAFQECQENVLHSLATRKIEHQVICNCVRENVLAKLDYRSFVGDSENSRRYRGLVERAQQLLKEIDEAERRASSVEQGHVHMPEETNLFEDVTSPLPMTILEQEQLNSIDTTQAEEPAASQVSQQASFQTIPMLERILDALHEIDQLLSSDSPPPLRRIKQAARTCTEVRWAAGLIDQLVGTANHEPEFRRADGPPKAVSILRELDTLLRTLRPKCQRHQGIAKPLREAAPFFRNIHIQCRELQRSTDTKMMGARDVIRPGYSTV</sequence>
<accession>A0AAJ0DIH3</accession>
<evidence type="ECO:0000313" key="2">
    <source>
        <dbReference type="EMBL" id="KAK3050555.1"/>
    </source>
</evidence>
<dbReference type="Proteomes" id="UP001271007">
    <property type="component" value="Unassembled WGS sequence"/>
</dbReference>
<feature type="coiled-coil region" evidence="1">
    <location>
        <begin position="73"/>
        <end position="100"/>
    </location>
</feature>
<name>A0AAJ0DIH3_9PEZI</name>
<keyword evidence="3" id="KW-1185">Reference proteome</keyword>
<dbReference type="AlphaFoldDB" id="A0AAJ0DIH3"/>
<evidence type="ECO:0000313" key="3">
    <source>
        <dbReference type="Proteomes" id="UP001271007"/>
    </source>
</evidence>
<organism evidence="2 3">
    <name type="scientific">Extremus antarcticus</name>
    <dbReference type="NCBI Taxonomy" id="702011"/>
    <lineage>
        <taxon>Eukaryota</taxon>
        <taxon>Fungi</taxon>
        <taxon>Dikarya</taxon>
        <taxon>Ascomycota</taxon>
        <taxon>Pezizomycotina</taxon>
        <taxon>Dothideomycetes</taxon>
        <taxon>Dothideomycetidae</taxon>
        <taxon>Mycosphaerellales</taxon>
        <taxon>Extremaceae</taxon>
        <taxon>Extremus</taxon>
    </lineage>
</organism>
<reference evidence="2" key="1">
    <citation type="submission" date="2023-04" db="EMBL/GenBank/DDBJ databases">
        <title>Black Yeasts Isolated from many extreme environments.</title>
        <authorList>
            <person name="Coleine C."/>
            <person name="Stajich J.E."/>
            <person name="Selbmann L."/>
        </authorList>
    </citation>
    <scope>NUCLEOTIDE SEQUENCE</scope>
    <source>
        <strain evidence="2">CCFEE 5312</strain>
    </source>
</reference>
<dbReference type="EMBL" id="JAWDJX010000031">
    <property type="protein sequence ID" value="KAK3050555.1"/>
    <property type="molecule type" value="Genomic_DNA"/>
</dbReference>